<dbReference type="PROSITE" id="PS51000">
    <property type="entry name" value="HTH_DEOR_2"/>
    <property type="match status" value="1"/>
</dbReference>
<dbReference type="Pfam" id="PF08279">
    <property type="entry name" value="HTH_11"/>
    <property type="match status" value="1"/>
</dbReference>
<evidence type="ECO:0000313" key="4">
    <source>
        <dbReference type="EMBL" id="MDT0616646.1"/>
    </source>
</evidence>
<dbReference type="EMBL" id="JAVRFH010000253">
    <property type="protein sequence ID" value="MDT0616646.1"/>
    <property type="molecule type" value="Genomic_DNA"/>
</dbReference>
<dbReference type="SMART" id="SM00420">
    <property type="entry name" value="HTH_DEOR"/>
    <property type="match status" value="1"/>
</dbReference>
<evidence type="ECO:0000259" key="3">
    <source>
        <dbReference type="PROSITE" id="PS51000"/>
    </source>
</evidence>
<keyword evidence="1" id="KW-0805">Transcription regulation</keyword>
<dbReference type="InterPro" id="IPR013196">
    <property type="entry name" value="HTH_11"/>
</dbReference>
<evidence type="ECO:0000256" key="1">
    <source>
        <dbReference type="ARBA" id="ARBA00023015"/>
    </source>
</evidence>
<dbReference type="PANTHER" id="PTHR34580">
    <property type="match status" value="1"/>
</dbReference>
<proteinExistence type="predicted"/>
<keyword evidence="2" id="KW-0804">Transcription</keyword>
<dbReference type="Proteomes" id="UP001180724">
    <property type="component" value="Unassembled WGS sequence"/>
</dbReference>
<organism evidence="4 5">
    <name type="scientific">Streptomyces lancefieldiae</name>
    <dbReference type="NCBI Taxonomy" id="3075520"/>
    <lineage>
        <taxon>Bacteria</taxon>
        <taxon>Bacillati</taxon>
        <taxon>Actinomycetota</taxon>
        <taxon>Actinomycetes</taxon>
        <taxon>Kitasatosporales</taxon>
        <taxon>Streptomycetaceae</taxon>
        <taxon>Streptomyces</taxon>
    </lineage>
</organism>
<evidence type="ECO:0000313" key="5">
    <source>
        <dbReference type="Proteomes" id="UP001180724"/>
    </source>
</evidence>
<name>A0ABU3B2G7_9ACTN</name>
<keyword evidence="5" id="KW-1185">Reference proteome</keyword>
<feature type="non-terminal residue" evidence="4">
    <location>
        <position position="104"/>
    </location>
</feature>
<evidence type="ECO:0000256" key="2">
    <source>
        <dbReference type="ARBA" id="ARBA00023163"/>
    </source>
</evidence>
<dbReference type="InterPro" id="IPR001034">
    <property type="entry name" value="DeoR_HTH"/>
</dbReference>
<accession>A0ABU3B2G7</accession>
<comment type="caution">
    <text evidence="4">The sequence shown here is derived from an EMBL/GenBank/DDBJ whole genome shotgun (WGS) entry which is preliminary data.</text>
</comment>
<dbReference type="SUPFAM" id="SSF46785">
    <property type="entry name" value="Winged helix' DNA-binding domain"/>
    <property type="match status" value="1"/>
</dbReference>
<dbReference type="RefSeq" id="WP_311586250.1">
    <property type="nucleotide sequence ID" value="NZ_JAVRFH010000253.1"/>
</dbReference>
<dbReference type="InterPro" id="IPR036390">
    <property type="entry name" value="WH_DNA-bd_sf"/>
</dbReference>
<gene>
    <name evidence="4" type="ORF">RM812_41960</name>
</gene>
<dbReference type="PANTHER" id="PTHR34580:SF1">
    <property type="entry name" value="PROTEIN PAFC"/>
    <property type="match status" value="1"/>
</dbReference>
<sequence length="104" mass="11364">MVDTARARQLGIVHVLRSRTTVPARELASRFGVSERTIYRDITALTAHGIPIHATPGKVGGYRLAPESALDPLTIDSDHALRLYVLGFLDTPDQSVSAEERART</sequence>
<feature type="domain" description="HTH deoR-type" evidence="3">
    <location>
        <begin position="5"/>
        <end position="60"/>
    </location>
</feature>
<reference evidence="4" key="1">
    <citation type="submission" date="2024-05" db="EMBL/GenBank/DDBJ databases">
        <title>30 novel species of actinomycetes from the DSMZ collection.</title>
        <authorList>
            <person name="Nouioui I."/>
        </authorList>
    </citation>
    <scope>NUCLEOTIDE SEQUENCE</scope>
    <source>
        <strain evidence="4">DSM 40712</strain>
    </source>
</reference>
<dbReference type="InterPro" id="IPR051534">
    <property type="entry name" value="CBASS_pafABC_assoc_protein"/>
</dbReference>
<dbReference type="InterPro" id="IPR036388">
    <property type="entry name" value="WH-like_DNA-bd_sf"/>
</dbReference>
<protein>
    <submittedName>
        <fullName evidence="4">HTH domain-containing protein</fullName>
    </submittedName>
</protein>
<dbReference type="Gene3D" id="1.10.10.10">
    <property type="entry name" value="Winged helix-like DNA-binding domain superfamily/Winged helix DNA-binding domain"/>
    <property type="match status" value="1"/>
</dbReference>